<feature type="transmembrane region" description="Helical" evidence="6">
    <location>
        <begin position="400"/>
        <end position="420"/>
    </location>
</feature>
<evidence type="ECO:0000256" key="6">
    <source>
        <dbReference type="SAM" id="Phobius"/>
    </source>
</evidence>
<dbReference type="GO" id="GO:0005886">
    <property type="term" value="C:plasma membrane"/>
    <property type="evidence" value="ECO:0000318"/>
    <property type="project" value="GO_Central"/>
</dbReference>
<dbReference type="InterPro" id="IPR001611">
    <property type="entry name" value="Leu-rich_rpt"/>
</dbReference>
<evidence type="ECO:0000256" key="5">
    <source>
        <dbReference type="SAM" id="MobiDB-lite"/>
    </source>
</evidence>
<dbReference type="Ensembl" id="ENSLOCT00000020297.1">
    <property type="protein sequence ID" value="ENSLOCP00000020263.1"/>
    <property type="gene ID" value="ENSLOCG00000016409.1"/>
</dbReference>
<name>W5NI04_LEPOC</name>
<keyword evidence="4" id="KW-1015">Disulfide bond</keyword>
<evidence type="ECO:0000313" key="8">
    <source>
        <dbReference type="Ensembl" id="ENSLOCP00000020263.1"/>
    </source>
</evidence>
<dbReference type="EMBL" id="AHAT01036303">
    <property type="status" value="NOT_ANNOTATED_CDS"/>
    <property type="molecule type" value="Genomic_DNA"/>
</dbReference>
<dbReference type="InterPro" id="IPR000483">
    <property type="entry name" value="Cys-rich_flank_reg_C"/>
</dbReference>
<dbReference type="InterPro" id="IPR007110">
    <property type="entry name" value="Ig-like_dom"/>
</dbReference>
<dbReference type="Pfam" id="PF13855">
    <property type="entry name" value="LRR_8"/>
    <property type="match status" value="1"/>
</dbReference>
<dbReference type="PANTHER" id="PTHR24369">
    <property type="entry name" value="ANTIGEN BSP, PUTATIVE-RELATED"/>
    <property type="match status" value="1"/>
</dbReference>
<feature type="domain" description="Ig-like" evidence="7">
    <location>
        <begin position="304"/>
        <end position="380"/>
    </location>
</feature>
<dbReference type="InterPro" id="IPR036179">
    <property type="entry name" value="Ig-like_dom_sf"/>
</dbReference>
<reference evidence="8" key="3">
    <citation type="submission" date="2025-09" db="UniProtKB">
        <authorList>
            <consortium name="Ensembl"/>
        </authorList>
    </citation>
    <scope>IDENTIFICATION</scope>
</reference>
<feature type="region of interest" description="Disordered" evidence="5">
    <location>
        <begin position="431"/>
        <end position="463"/>
    </location>
</feature>
<dbReference type="SMART" id="SM00409">
    <property type="entry name" value="IG"/>
    <property type="match status" value="1"/>
</dbReference>
<dbReference type="InParanoid" id="W5NI04"/>
<dbReference type="GeneTree" id="ENSGT00950000183146"/>
<proteinExistence type="predicted"/>
<reference evidence="9" key="1">
    <citation type="submission" date="2011-12" db="EMBL/GenBank/DDBJ databases">
        <title>The Draft Genome of Lepisosteus oculatus.</title>
        <authorList>
            <consortium name="The Broad Institute Genome Assembly &amp; Analysis Group"/>
            <consortium name="Computational R&amp;D Group"/>
            <consortium name="and Sequencing Platform"/>
            <person name="Di Palma F."/>
            <person name="Alfoldi J."/>
            <person name="Johnson J."/>
            <person name="Berlin A."/>
            <person name="Gnerre S."/>
            <person name="Jaffe D."/>
            <person name="MacCallum I."/>
            <person name="Young S."/>
            <person name="Walker B.J."/>
            <person name="Lander E.S."/>
            <person name="Lindblad-Toh K."/>
        </authorList>
    </citation>
    <scope>NUCLEOTIDE SEQUENCE [LARGE SCALE GENOMIC DNA]</scope>
</reference>
<dbReference type="SMART" id="SM00369">
    <property type="entry name" value="LRR_TYP"/>
    <property type="match status" value="6"/>
</dbReference>
<feature type="compositionally biased region" description="Polar residues" evidence="5">
    <location>
        <begin position="440"/>
        <end position="454"/>
    </location>
</feature>
<evidence type="ECO:0000256" key="2">
    <source>
        <dbReference type="ARBA" id="ARBA00022729"/>
    </source>
</evidence>
<reference evidence="8" key="2">
    <citation type="submission" date="2025-08" db="UniProtKB">
        <authorList>
            <consortium name="Ensembl"/>
        </authorList>
    </citation>
    <scope>IDENTIFICATION</scope>
</reference>
<dbReference type="Gene3D" id="3.80.10.10">
    <property type="entry name" value="Ribonuclease Inhibitor"/>
    <property type="match status" value="1"/>
</dbReference>
<keyword evidence="3" id="KW-0677">Repeat</keyword>
<organism evidence="8 9">
    <name type="scientific">Lepisosteus oculatus</name>
    <name type="common">Spotted gar</name>
    <dbReference type="NCBI Taxonomy" id="7918"/>
    <lineage>
        <taxon>Eukaryota</taxon>
        <taxon>Metazoa</taxon>
        <taxon>Chordata</taxon>
        <taxon>Craniata</taxon>
        <taxon>Vertebrata</taxon>
        <taxon>Euteleostomi</taxon>
        <taxon>Actinopterygii</taxon>
        <taxon>Neopterygii</taxon>
        <taxon>Holostei</taxon>
        <taxon>Semionotiformes</taxon>
        <taxon>Lepisosteidae</taxon>
        <taxon>Lepisosteus</taxon>
    </lineage>
</organism>
<dbReference type="STRING" id="7918.ENSLOCP00000020263"/>
<dbReference type="InterPro" id="IPR003599">
    <property type="entry name" value="Ig_sub"/>
</dbReference>
<dbReference type="SMART" id="SM00082">
    <property type="entry name" value="LRRCT"/>
    <property type="match status" value="1"/>
</dbReference>
<keyword evidence="2" id="KW-0732">Signal</keyword>
<dbReference type="InterPro" id="IPR013783">
    <property type="entry name" value="Ig-like_fold"/>
</dbReference>
<keyword evidence="6" id="KW-0812">Transmembrane</keyword>
<keyword evidence="6" id="KW-0472">Membrane</keyword>
<dbReference type="SUPFAM" id="SSF48726">
    <property type="entry name" value="Immunoglobulin"/>
    <property type="match status" value="1"/>
</dbReference>
<dbReference type="PROSITE" id="PS50835">
    <property type="entry name" value="IG_LIKE"/>
    <property type="match status" value="1"/>
</dbReference>
<dbReference type="OMA" id="CDCHIRS"/>
<dbReference type="SUPFAM" id="SSF52058">
    <property type="entry name" value="L domain-like"/>
    <property type="match status" value="1"/>
</dbReference>
<dbReference type="AlphaFoldDB" id="W5NI04"/>
<sequence>VVVVVFNLPLLKGSKIRTGCEMVIPMLFVFYASIASSVTGSCPAACICASDIVTCSNKNLSAVPGNYFEFVSRLDLSYNRITILSTDWSAGRLDKLGTLILNHNSIKHISPGTFRKAPNVKYLDLSSNTLSVLSASVFQDLKEMEVLLLFNNQITQINSGSFAGLQKLQRLYLSKNLLTQFPLELFIGKLRLSQLEFLDLSFNSLQEVPVQKIISLPARQQCGIYLHENPLTCDCTLYTMLTYWLKRQFHPVTDFKGDYKCFLPPHLDFPINLFSQTDDFMNCSSSTVNGSFYSSGVIYEVRIGNSLVVHCDSKITHAHSNFFWITPRKELLKTGDSNENLKVFPNGSLEFSNAQIKDTGIYICIVLNHRRNLNESIEVTVKVSNSTSDRSRPHETFNTAFTTLAACVASIILVLIYLYLTPCRCWCKTKKTPRKPNPGSARSSILSTTPSNDAQPERKASTAKRVVFLEPGTELQEGQNGKVKLLASDQVMTESILKNSKIKSDSDSVTSLFSDAPFIT</sequence>
<dbReference type="PRINTS" id="PR00019">
    <property type="entry name" value="LEURICHRPT"/>
</dbReference>
<dbReference type="InterPro" id="IPR032675">
    <property type="entry name" value="LRR_dom_sf"/>
</dbReference>
<evidence type="ECO:0000256" key="3">
    <source>
        <dbReference type="ARBA" id="ARBA00022737"/>
    </source>
</evidence>
<keyword evidence="1" id="KW-0433">Leucine-rich repeat</keyword>
<dbReference type="eggNOG" id="ENOG502R009">
    <property type="taxonomic scope" value="Eukaryota"/>
</dbReference>
<dbReference type="Proteomes" id="UP000018468">
    <property type="component" value="Linkage group LG8"/>
</dbReference>
<dbReference type="Gene3D" id="2.60.40.10">
    <property type="entry name" value="Immunoglobulins"/>
    <property type="match status" value="1"/>
</dbReference>
<dbReference type="PANTHER" id="PTHR24369:SF213">
    <property type="entry name" value="INSULIN LIKE GROWTH FACTOR BINDING PROTEIN ACID LABILE SUBUNIT"/>
    <property type="match status" value="1"/>
</dbReference>
<dbReference type="PROSITE" id="PS51450">
    <property type="entry name" value="LRR"/>
    <property type="match status" value="1"/>
</dbReference>
<keyword evidence="6" id="KW-1133">Transmembrane helix</keyword>
<dbReference type="Bgee" id="ENSLOCG00000016409">
    <property type="expression patterns" value="Expressed in brain and 7 other cell types or tissues"/>
</dbReference>
<evidence type="ECO:0000256" key="1">
    <source>
        <dbReference type="ARBA" id="ARBA00022614"/>
    </source>
</evidence>
<dbReference type="HOGENOM" id="CLU_030478_0_0_1"/>
<evidence type="ECO:0000259" key="7">
    <source>
        <dbReference type="PROSITE" id="PS50835"/>
    </source>
</evidence>
<accession>W5NI04</accession>
<dbReference type="InterPro" id="IPR003591">
    <property type="entry name" value="Leu-rich_rpt_typical-subtyp"/>
</dbReference>
<keyword evidence="9" id="KW-1185">Reference proteome</keyword>
<evidence type="ECO:0000313" key="9">
    <source>
        <dbReference type="Proteomes" id="UP000018468"/>
    </source>
</evidence>
<dbReference type="InterPro" id="IPR050541">
    <property type="entry name" value="LRR_TM_domain-containing"/>
</dbReference>
<evidence type="ECO:0000256" key="4">
    <source>
        <dbReference type="ARBA" id="ARBA00023157"/>
    </source>
</evidence>
<protein>
    <submittedName>
        <fullName evidence="8">Adhesion molecule with Ig like domain 2</fullName>
    </submittedName>
</protein>